<name>A0A8C6XEL7_NAJNA</name>
<dbReference type="AlphaFoldDB" id="A0A8C6XEL7"/>
<dbReference type="PANTHER" id="PTHR18841:SF2">
    <property type="entry name" value="VITELLINE MEMBRANE OUTER LAYER PROTEIN 1 HOMOLOG"/>
    <property type="match status" value="1"/>
</dbReference>
<dbReference type="SUPFAM" id="SSF51092">
    <property type="entry name" value="Vitelline membrane outer protein-I (VMO-I)"/>
    <property type="match status" value="1"/>
</dbReference>
<evidence type="ECO:0000256" key="1">
    <source>
        <dbReference type="SAM" id="SignalP"/>
    </source>
</evidence>
<dbReference type="Pfam" id="PF03762">
    <property type="entry name" value="VOMI"/>
    <property type="match status" value="1"/>
</dbReference>
<dbReference type="OrthoDB" id="6344411at2759"/>
<sequence>MGPSASTALLLTISCCMWSTEPQQFSSVLSVPNGGSWGEWGPASFCSYGYANGFSLKVEKEQVLGDNTAVNGIRLYCNDSTEIESRVGPWGTWTRKRLCPGGYLVTFSLRVEPHQKMLDDTAVNNIGFKCSGGANLIGFGTKWGKFGPWSDSCSIGICGMKTRVEDAQGISDDTALNDVLFYCC</sequence>
<organism evidence="2 3">
    <name type="scientific">Naja naja</name>
    <name type="common">Indian cobra</name>
    <dbReference type="NCBI Taxonomy" id="35670"/>
    <lineage>
        <taxon>Eukaryota</taxon>
        <taxon>Metazoa</taxon>
        <taxon>Chordata</taxon>
        <taxon>Craniata</taxon>
        <taxon>Vertebrata</taxon>
        <taxon>Euteleostomi</taxon>
        <taxon>Lepidosauria</taxon>
        <taxon>Squamata</taxon>
        <taxon>Bifurcata</taxon>
        <taxon>Unidentata</taxon>
        <taxon>Episquamata</taxon>
        <taxon>Toxicofera</taxon>
        <taxon>Serpentes</taxon>
        <taxon>Colubroidea</taxon>
        <taxon>Elapidae</taxon>
        <taxon>Elapinae</taxon>
        <taxon>Naja</taxon>
    </lineage>
</organism>
<dbReference type="PANTHER" id="PTHR18841">
    <property type="entry name" value="VITELLINE MEMBRANE OUTER LAYER PROTEIN I-RELATED"/>
    <property type="match status" value="1"/>
</dbReference>
<dbReference type="OMA" id="EPWDAWD"/>
<reference evidence="2" key="2">
    <citation type="submission" date="2025-09" db="UniProtKB">
        <authorList>
            <consortium name="Ensembl"/>
        </authorList>
    </citation>
    <scope>IDENTIFICATION</scope>
</reference>
<keyword evidence="1" id="KW-0732">Signal</keyword>
<dbReference type="CDD" id="cd00220">
    <property type="entry name" value="VMO-I"/>
    <property type="match status" value="1"/>
</dbReference>
<evidence type="ECO:0008006" key="4">
    <source>
        <dbReference type="Google" id="ProtNLM"/>
    </source>
</evidence>
<evidence type="ECO:0000313" key="2">
    <source>
        <dbReference type="Ensembl" id="ENSNNAP00000013275.1"/>
    </source>
</evidence>
<dbReference type="GeneTree" id="ENSGT00390000009313"/>
<dbReference type="GO" id="GO:0005615">
    <property type="term" value="C:extracellular space"/>
    <property type="evidence" value="ECO:0007669"/>
    <property type="project" value="TreeGrafter"/>
</dbReference>
<dbReference type="InterPro" id="IPR036706">
    <property type="entry name" value="VOMI_sf"/>
</dbReference>
<reference evidence="2" key="1">
    <citation type="submission" date="2025-08" db="UniProtKB">
        <authorList>
            <consortium name="Ensembl"/>
        </authorList>
    </citation>
    <scope>IDENTIFICATION</scope>
</reference>
<evidence type="ECO:0000313" key="3">
    <source>
        <dbReference type="Proteomes" id="UP000694559"/>
    </source>
</evidence>
<feature type="chain" id="PRO_5034256502" description="Vitelline membrane outer layer protein 1 homolog" evidence="1">
    <location>
        <begin position="23"/>
        <end position="184"/>
    </location>
</feature>
<accession>A0A8C6XEL7</accession>
<keyword evidence="3" id="KW-1185">Reference proteome</keyword>
<dbReference type="Ensembl" id="ENSNNAT00000013899.1">
    <property type="protein sequence ID" value="ENSNNAP00000013275.1"/>
    <property type="gene ID" value="ENSNNAG00000008944.1"/>
</dbReference>
<protein>
    <recommendedName>
        <fullName evidence="4">Vitelline membrane outer layer protein 1 homolog</fullName>
    </recommendedName>
</protein>
<dbReference type="Gene3D" id="2.100.10.20">
    <property type="entry name" value="Vitelline membrane outer layer protein I (VOMI)"/>
    <property type="match status" value="1"/>
</dbReference>
<feature type="signal peptide" evidence="1">
    <location>
        <begin position="1"/>
        <end position="22"/>
    </location>
</feature>
<dbReference type="InterPro" id="IPR005515">
    <property type="entry name" value="VOMI"/>
</dbReference>
<proteinExistence type="predicted"/>
<dbReference type="Proteomes" id="UP000694559">
    <property type="component" value="Unplaced"/>
</dbReference>